<dbReference type="Pfam" id="PF07690">
    <property type="entry name" value="MFS_1"/>
    <property type="match status" value="1"/>
</dbReference>
<feature type="transmembrane region" description="Helical" evidence="7">
    <location>
        <begin position="303"/>
        <end position="322"/>
    </location>
</feature>
<keyword evidence="5 7" id="KW-1133">Transmembrane helix</keyword>
<dbReference type="EMBL" id="JBAKIA010000002">
    <property type="protein sequence ID" value="MEJ8473253.1"/>
    <property type="molecule type" value="Genomic_DNA"/>
</dbReference>
<evidence type="ECO:0000256" key="1">
    <source>
        <dbReference type="ARBA" id="ARBA00004651"/>
    </source>
</evidence>
<evidence type="ECO:0000256" key="6">
    <source>
        <dbReference type="ARBA" id="ARBA00023136"/>
    </source>
</evidence>
<keyword evidence="9" id="KW-1185">Reference proteome</keyword>
<keyword evidence="6 7" id="KW-0472">Membrane</keyword>
<keyword evidence="4 7" id="KW-0812">Transmembrane</keyword>
<dbReference type="SUPFAM" id="SSF103473">
    <property type="entry name" value="MFS general substrate transporter"/>
    <property type="match status" value="1"/>
</dbReference>
<feature type="transmembrane region" description="Helical" evidence="7">
    <location>
        <begin position="163"/>
        <end position="183"/>
    </location>
</feature>
<proteinExistence type="predicted"/>
<feature type="transmembrane region" description="Helical" evidence="7">
    <location>
        <begin position="343"/>
        <end position="362"/>
    </location>
</feature>
<feature type="transmembrane region" description="Helical" evidence="7">
    <location>
        <begin position="277"/>
        <end position="297"/>
    </location>
</feature>
<evidence type="ECO:0000256" key="2">
    <source>
        <dbReference type="ARBA" id="ARBA00022448"/>
    </source>
</evidence>
<feature type="transmembrane region" description="Helical" evidence="7">
    <location>
        <begin position="21"/>
        <end position="46"/>
    </location>
</feature>
<protein>
    <submittedName>
        <fullName evidence="8">MFS transporter</fullName>
    </submittedName>
</protein>
<evidence type="ECO:0000256" key="4">
    <source>
        <dbReference type="ARBA" id="ARBA00022692"/>
    </source>
</evidence>
<feature type="transmembrane region" description="Helical" evidence="7">
    <location>
        <begin position="219"/>
        <end position="244"/>
    </location>
</feature>
<dbReference type="PANTHER" id="PTHR23513:SF9">
    <property type="entry name" value="ENTEROBACTIN EXPORTER ENTS"/>
    <property type="match status" value="1"/>
</dbReference>
<dbReference type="InterPro" id="IPR036259">
    <property type="entry name" value="MFS_trans_sf"/>
</dbReference>
<evidence type="ECO:0000313" key="8">
    <source>
        <dbReference type="EMBL" id="MEJ8473253.1"/>
    </source>
</evidence>
<evidence type="ECO:0000256" key="7">
    <source>
        <dbReference type="SAM" id="Phobius"/>
    </source>
</evidence>
<dbReference type="InterPro" id="IPR011701">
    <property type="entry name" value="MFS"/>
</dbReference>
<sequence length="399" mass="42666">MLFQHRSFFASLFLTRLGDQILLFLVPLVVFQITGSVSWSGLAFFFETLPRYIAFPLSGILCDRYPAYRLLRISQVLRALACAVGIGCQMAFGGVWWLIALSAVSGVLTTQGLMAREAILPRAFTANRFETVASYTQLADQLGTVLGPLVAAFCLQIWPWEGIVVLAAGLFVLADIASFLWSGKTDPSLIMPPVAHASWGGSLSLALKRIWSIPGLMRPIVLAASVNLIIGVTLATSAAMVTGLQGQSEATYALLQTAGALATIIVLLITAHVTLRLNTLGLVGYAAICAGAFVTSFGTSPLFYAFGFVLITGFDKMFNVYVRTLRKTLIPLEDFGKTTGMIVCFNNLSQPLAGLLVTLFAVGDDARGVILALALVMAFVGAAVLLATRKRPEDVTSAN</sequence>
<keyword evidence="3" id="KW-1003">Cell membrane</keyword>
<dbReference type="CDD" id="cd06173">
    <property type="entry name" value="MFS_MefA_like"/>
    <property type="match status" value="1"/>
</dbReference>
<evidence type="ECO:0000313" key="9">
    <source>
        <dbReference type="Proteomes" id="UP001385499"/>
    </source>
</evidence>
<organism evidence="8 9">
    <name type="scientific">Roseibium algae</name>
    <dbReference type="NCBI Taxonomy" id="3123038"/>
    <lineage>
        <taxon>Bacteria</taxon>
        <taxon>Pseudomonadati</taxon>
        <taxon>Pseudomonadota</taxon>
        <taxon>Alphaproteobacteria</taxon>
        <taxon>Hyphomicrobiales</taxon>
        <taxon>Stappiaceae</taxon>
        <taxon>Roseibium</taxon>
    </lineage>
</organism>
<comment type="subcellular location">
    <subcellularLocation>
        <location evidence="1">Cell membrane</location>
        <topology evidence="1">Multi-pass membrane protein</topology>
    </subcellularLocation>
</comment>
<dbReference type="Gene3D" id="1.20.1250.20">
    <property type="entry name" value="MFS general substrate transporter like domains"/>
    <property type="match status" value="1"/>
</dbReference>
<keyword evidence="2" id="KW-0813">Transport</keyword>
<dbReference type="Proteomes" id="UP001385499">
    <property type="component" value="Unassembled WGS sequence"/>
</dbReference>
<gene>
    <name evidence="8" type="ORF">V6575_04075</name>
</gene>
<dbReference type="RefSeq" id="WP_340272814.1">
    <property type="nucleotide sequence ID" value="NZ_JBAKIA010000002.1"/>
</dbReference>
<feature type="transmembrane region" description="Helical" evidence="7">
    <location>
        <begin position="250"/>
        <end position="270"/>
    </location>
</feature>
<feature type="transmembrane region" description="Helical" evidence="7">
    <location>
        <begin position="368"/>
        <end position="387"/>
    </location>
</feature>
<reference evidence="8 9" key="1">
    <citation type="submission" date="2024-02" db="EMBL/GenBank/DDBJ databases">
        <title>Roseibium algae sp. nov., isolated from marine alga (Grateloupia sp.), showing potential in myo-inositol conversion.</title>
        <authorList>
            <person name="Wang Y."/>
        </authorList>
    </citation>
    <scope>NUCLEOTIDE SEQUENCE [LARGE SCALE GENOMIC DNA]</scope>
    <source>
        <strain evidence="8 9">H3510</strain>
    </source>
</reference>
<evidence type="ECO:0000256" key="5">
    <source>
        <dbReference type="ARBA" id="ARBA00022989"/>
    </source>
</evidence>
<accession>A0ABU8TGG7</accession>
<feature type="transmembrane region" description="Helical" evidence="7">
    <location>
        <begin position="80"/>
        <end position="99"/>
    </location>
</feature>
<comment type="caution">
    <text evidence="8">The sequence shown here is derived from an EMBL/GenBank/DDBJ whole genome shotgun (WGS) entry which is preliminary data.</text>
</comment>
<name>A0ABU8TGG7_9HYPH</name>
<evidence type="ECO:0000256" key="3">
    <source>
        <dbReference type="ARBA" id="ARBA00022475"/>
    </source>
</evidence>
<dbReference type="PANTHER" id="PTHR23513">
    <property type="entry name" value="INTEGRAL MEMBRANE EFFLUX PROTEIN-RELATED"/>
    <property type="match status" value="1"/>
</dbReference>